<dbReference type="AlphaFoldDB" id="A0A6C0FDV3"/>
<feature type="compositionally biased region" description="Low complexity" evidence="1">
    <location>
        <begin position="56"/>
        <end position="79"/>
    </location>
</feature>
<proteinExistence type="predicted"/>
<name>A0A6C0FDV3_9ZZZZ</name>
<feature type="compositionally biased region" description="Polar residues" evidence="1">
    <location>
        <begin position="101"/>
        <end position="111"/>
    </location>
</feature>
<organism evidence="2">
    <name type="scientific">viral metagenome</name>
    <dbReference type="NCBI Taxonomy" id="1070528"/>
    <lineage>
        <taxon>unclassified sequences</taxon>
        <taxon>metagenomes</taxon>
        <taxon>organismal metagenomes</taxon>
    </lineage>
</organism>
<sequence>MNRNTLLIALFSIVIVAFVLYATSSYGNGSCSREGMTDAIHASYHANDVTSGSHLSTPPHHASPAESHAASTHHSAGTHQMLSPHQGVASSTAASAPGHSPANTTASSSSDVINAESVGSADINVNVTHELGSGMSETIDRGTSMLEKIAKNRGGNASLSTTSHVSDSSIDNYDYFKKKGIPLLYHGPNNSTAKILMHNNKYAILLTSSTGETTLFTLNNSSSGSISTASIFNNNTSEPTIPEELENISFYDQSGNVAKIFRAENGEYVIQVDQVNGVEVIYTTKNTYTYDTNNSRSFEIGESIGNESTITEVNMQARELNTNIHNNNLSSGIPRNMIPKGDEDLYILKSEVVPPVCPRCPSVCTKEVKEQCPPCPACARCPEGSNNFTCKKVVDNSAPRNEPVAEISPDNAYDDQKNNTDDYSKYRHNTKFLPVPVVSNFSNF</sequence>
<dbReference type="EMBL" id="MN738834">
    <property type="protein sequence ID" value="QHT38803.1"/>
    <property type="molecule type" value="Genomic_DNA"/>
</dbReference>
<protein>
    <submittedName>
        <fullName evidence="2">Uncharacterized protein</fullName>
    </submittedName>
</protein>
<feature type="region of interest" description="Disordered" evidence="1">
    <location>
        <begin position="400"/>
        <end position="421"/>
    </location>
</feature>
<accession>A0A6C0FDV3</accession>
<reference evidence="2" key="1">
    <citation type="journal article" date="2020" name="Nature">
        <title>Giant virus diversity and host interactions through global metagenomics.</title>
        <authorList>
            <person name="Schulz F."/>
            <person name="Roux S."/>
            <person name="Paez-Espino D."/>
            <person name="Jungbluth S."/>
            <person name="Walsh D.A."/>
            <person name="Denef V.J."/>
            <person name="McMahon K.D."/>
            <person name="Konstantinidis K.T."/>
            <person name="Eloe-Fadrosh E.A."/>
            <person name="Kyrpides N.C."/>
            <person name="Woyke T."/>
        </authorList>
    </citation>
    <scope>NUCLEOTIDE SEQUENCE</scope>
    <source>
        <strain evidence="2">GVMAG-S-ERX556106-38</strain>
    </source>
</reference>
<evidence type="ECO:0000256" key="1">
    <source>
        <dbReference type="SAM" id="MobiDB-lite"/>
    </source>
</evidence>
<feature type="region of interest" description="Disordered" evidence="1">
    <location>
        <begin position="50"/>
        <end position="111"/>
    </location>
</feature>
<evidence type="ECO:0000313" key="2">
    <source>
        <dbReference type="EMBL" id="QHT38803.1"/>
    </source>
</evidence>
<feature type="compositionally biased region" description="Polar residues" evidence="1">
    <location>
        <begin position="80"/>
        <end position="94"/>
    </location>
</feature>